<dbReference type="EC" id="3.6.1.41" evidence="2"/>
<dbReference type="AlphaFoldDB" id="A0A644YWX0"/>
<reference evidence="2" key="1">
    <citation type="submission" date="2019-08" db="EMBL/GenBank/DDBJ databases">
        <authorList>
            <person name="Kucharzyk K."/>
            <person name="Murdoch R.W."/>
            <person name="Higgins S."/>
            <person name="Loffler F."/>
        </authorList>
    </citation>
    <scope>NUCLEOTIDE SEQUENCE</scope>
</reference>
<dbReference type="InterPro" id="IPR029052">
    <property type="entry name" value="Metallo-depent_PP-like"/>
</dbReference>
<dbReference type="GO" id="GO:0110154">
    <property type="term" value="P:RNA decapping"/>
    <property type="evidence" value="ECO:0007669"/>
    <property type="project" value="TreeGrafter"/>
</dbReference>
<organism evidence="2">
    <name type="scientific">bioreactor metagenome</name>
    <dbReference type="NCBI Taxonomy" id="1076179"/>
    <lineage>
        <taxon>unclassified sequences</taxon>
        <taxon>metagenomes</taxon>
        <taxon>ecological metagenomes</taxon>
    </lineage>
</organism>
<dbReference type="EMBL" id="VSSQ01006384">
    <property type="protein sequence ID" value="MPM32518.1"/>
    <property type="molecule type" value="Genomic_DNA"/>
</dbReference>
<dbReference type="PANTHER" id="PTHR42850">
    <property type="entry name" value="METALLOPHOSPHOESTERASE"/>
    <property type="match status" value="1"/>
</dbReference>
<keyword evidence="2" id="KW-0378">Hydrolase</keyword>
<comment type="caution">
    <text evidence="2">The sequence shown here is derived from an EMBL/GenBank/DDBJ whole genome shotgun (WGS) entry which is preliminary data.</text>
</comment>
<dbReference type="Gene3D" id="3.60.21.10">
    <property type="match status" value="1"/>
</dbReference>
<dbReference type="SUPFAM" id="SSF56300">
    <property type="entry name" value="Metallo-dependent phosphatases"/>
    <property type="match status" value="1"/>
</dbReference>
<gene>
    <name evidence="2" type="primary">apaH_3</name>
    <name evidence="2" type="ORF">SDC9_79081</name>
</gene>
<feature type="domain" description="Calcineurin-like phosphoesterase" evidence="1">
    <location>
        <begin position="63"/>
        <end position="233"/>
    </location>
</feature>
<accession>A0A644YWX0</accession>
<proteinExistence type="predicted"/>
<dbReference type="GO" id="GO:0005737">
    <property type="term" value="C:cytoplasm"/>
    <property type="evidence" value="ECO:0007669"/>
    <property type="project" value="TreeGrafter"/>
</dbReference>
<dbReference type="InterPro" id="IPR004843">
    <property type="entry name" value="Calcineurin-like_PHP"/>
</dbReference>
<sequence>MYGITAVIYADISVLKIVLRVTKNFSSYSMYILRMVDLLFRALPTSSRQLVQFRANRLGRDIAVGDIHGCFSALQTALQAIDFDPIRDRLFSVGDLVDRGPESHRVLEWLDKPWFHAVCGNHEQMVFCTASGNPLPDVDHMKHGGDWLLTLTARERGVIAERLAALPVAIEVETHQGPVGLVHAGYPFEDWHDIRNFHMTESAIDCCLWSRDRHVRRSEQPVANVRALIHGHTTIDRVERLGNVIFIDTGGWRRAPGHFTLLDLHTLHPIAPQSSGRMLQETQAVAMN</sequence>
<evidence type="ECO:0000313" key="2">
    <source>
        <dbReference type="EMBL" id="MPM32518.1"/>
    </source>
</evidence>
<dbReference type="Pfam" id="PF00149">
    <property type="entry name" value="Metallophos"/>
    <property type="match status" value="1"/>
</dbReference>
<dbReference type="GO" id="GO:0016791">
    <property type="term" value="F:phosphatase activity"/>
    <property type="evidence" value="ECO:0007669"/>
    <property type="project" value="TreeGrafter"/>
</dbReference>
<name>A0A644YWX0_9ZZZZ</name>
<dbReference type="InterPro" id="IPR050126">
    <property type="entry name" value="Ap4A_hydrolase"/>
</dbReference>
<evidence type="ECO:0000259" key="1">
    <source>
        <dbReference type="Pfam" id="PF00149"/>
    </source>
</evidence>
<protein>
    <submittedName>
        <fullName evidence="2">Bis(5'-nucleosyl)-tetraphosphatase, symmetrical</fullName>
        <ecNumber evidence="2">3.6.1.41</ecNumber>
    </submittedName>
</protein>
<dbReference type="PANTHER" id="PTHR42850:SF11">
    <property type="entry name" value="BIS(5'-NUCLEOSYL)-TETRAPHOSPHATASE [SYMMETRICAL]"/>
    <property type="match status" value="1"/>
</dbReference>
<dbReference type="GO" id="GO:0008803">
    <property type="term" value="F:bis(5'-nucleosyl)-tetraphosphatase (symmetrical) activity"/>
    <property type="evidence" value="ECO:0007669"/>
    <property type="project" value="UniProtKB-EC"/>
</dbReference>